<dbReference type="Proteomes" id="UP000005953">
    <property type="component" value="Unassembled WGS sequence"/>
</dbReference>
<evidence type="ECO:0000313" key="2">
    <source>
        <dbReference type="Proteomes" id="UP000005953"/>
    </source>
</evidence>
<gene>
    <name evidence="1" type="ORF">MED297_04417</name>
</gene>
<dbReference type="EMBL" id="AAOE01000015">
    <property type="protein sequence ID" value="EAR08883.1"/>
    <property type="molecule type" value="Genomic_DNA"/>
</dbReference>
<keyword evidence="2" id="KW-1185">Reference proteome</keyword>
<reference evidence="1 2" key="1">
    <citation type="submission" date="2006-02" db="EMBL/GenBank/DDBJ databases">
        <authorList>
            <person name="Pinhassi J."/>
            <person name="Pedros-Alio C."/>
            <person name="Ferriera S."/>
            <person name="Johnson J."/>
            <person name="Kravitz S."/>
            <person name="Halpern A."/>
            <person name="Remington K."/>
            <person name="Beeson K."/>
            <person name="Tran B."/>
            <person name="Rogers Y.-H."/>
            <person name="Friedman R."/>
            <person name="Venter J.C."/>
        </authorList>
    </citation>
    <scope>NUCLEOTIDE SEQUENCE [LARGE SCALE GENOMIC DNA]</scope>
    <source>
        <strain evidence="1 2">MED297</strain>
    </source>
</reference>
<dbReference type="HOGENOM" id="CLU_2357701_0_0_6"/>
<proteinExistence type="predicted"/>
<accession>A4BG88</accession>
<sequence length="96" mass="11381">MVIQPGTTQRFFIHGKPERFNQVQLTTGVGAQADNIAGIRWNFRFKQHNMKHVWRLCRKINRGIIDQLLRILTHPTNERPDYTLTTFQHDQVRLNT</sequence>
<evidence type="ECO:0000313" key="1">
    <source>
        <dbReference type="EMBL" id="EAR08883.1"/>
    </source>
</evidence>
<name>A4BG88_9GAMM</name>
<dbReference type="AlphaFoldDB" id="A4BG88"/>
<comment type="caution">
    <text evidence="1">The sequence shown here is derived from an EMBL/GenBank/DDBJ whole genome shotgun (WGS) entry which is preliminary data.</text>
</comment>
<protein>
    <submittedName>
        <fullName evidence="1">Uncharacterized protein</fullName>
    </submittedName>
</protein>
<dbReference type="STRING" id="314283.MED297_04417"/>
<organism evidence="1 2">
    <name type="scientific">Reinekea blandensis MED297</name>
    <dbReference type="NCBI Taxonomy" id="314283"/>
    <lineage>
        <taxon>Bacteria</taxon>
        <taxon>Pseudomonadati</taxon>
        <taxon>Pseudomonadota</taxon>
        <taxon>Gammaproteobacteria</taxon>
        <taxon>Oceanospirillales</taxon>
        <taxon>Saccharospirillaceae</taxon>
        <taxon>Reinekea</taxon>
    </lineage>
</organism>